<feature type="modified residue" description="4-aspartylphosphate" evidence="2">
    <location>
        <position position="401"/>
    </location>
</feature>
<dbReference type="PANTHER" id="PTHR44591:SF23">
    <property type="entry name" value="CHEY SUBFAMILY"/>
    <property type="match status" value="1"/>
</dbReference>
<evidence type="ECO:0000313" key="4">
    <source>
        <dbReference type="EMBL" id="MBH8564869.1"/>
    </source>
</evidence>
<dbReference type="Pfam" id="PF14332">
    <property type="entry name" value="DUF4388"/>
    <property type="match status" value="1"/>
</dbReference>
<feature type="domain" description="Response regulatory" evidence="3">
    <location>
        <begin position="352"/>
        <end position="468"/>
    </location>
</feature>
<dbReference type="EMBL" id="JAECZC010000053">
    <property type="protein sequence ID" value="MBH8564869.1"/>
    <property type="molecule type" value="Genomic_DNA"/>
</dbReference>
<evidence type="ECO:0000256" key="1">
    <source>
        <dbReference type="ARBA" id="ARBA00022553"/>
    </source>
</evidence>
<dbReference type="Pfam" id="PF00072">
    <property type="entry name" value="Response_reg"/>
    <property type="match status" value="1"/>
</dbReference>
<keyword evidence="1 2" id="KW-0597">Phosphoprotein</keyword>
<dbReference type="InterPro" id="IPR024186">
    <property type="entry name" value="Sig_transdc_resp-reg_PatA"/>
</dbReference>
<dbReference type="SMART" id="SM00448">
    <property type="entry name" value="REC"/>
    <property type="match status" value="1"/>
</dbReference>
<dbReference type="GO" id="GO:0000160">
    <property type="term" value="P:phosphorelay signal transduction system"/>
    <property type="evidence" value="ECO:0007669"/>
    <property type="project" value="InterPro"/>
</dbReference>
<gene>
    <name evidence="4" type="ORF">I8748_22245</name>
</gene>
<dbReference type="Gene3D" id="3.40.50.2300">
    <property type="match status" value="1"/>
</dbReference>
<dbReference type="AlphaFoldDB" id="A0A8J7HYL2"/>
<comment type="caution">
    <text evidence="4">The sequence shown here is derived from an EMBL/GenBank/DDBJ whole genome shotgun (WGS) entry which is preliminary data.</text>
</comment>
<dbReference type="InterPro" id="IPR011006">
    <property type="entry name" value="CheY-like_superfamily"/>
</dbReference>
<dbReference type="InterPro" id="IPR025497">
    <property type="entry name" value="PatA-like_N"/>
</dbReference>
<keyword evidence="5" id="KW-1185">Reference proteome</keyword>
<reference evidence="4 5" key="1">
    <citation type="journal article" date="2021" name="Int. J. Syst. Evol. Microbiol.">
        <title>Amazonocrinis nigriterrae gen. nov., sp. nov., Atlanticothrix silvestris gen. nov., sp. nov. and Dendronalium phyllosphericum gen. nov., sp. nov., nostocacean cyanobacteria from Brazilian environments.</title>
        <authorList>
            <person name="Alvarenga D.O."/>
            <person name="Andreote A.P.D."/>
            <person name="Branco L.H.Z."/>
            <person name="Delbaje E."/>
            <person name="Cruz R.B."/>
            <person name="Varani A.M."/>
            <person name="Fiore M.F."/>
        </authorList>
    </citation>
    <scope>NUCLEOTIDE SEQUENCE [LARGE SCALE GENOMIC DNA]</scope>
    <source>
        <strain evidence="4 5">CENA67</strain>
    </source>
</reference>
<name>A0A8J7HYL2_9NOST</name>
<dbReference type="PANTHER" id="PTHR44591">
    <property type="entry name" value="STRESS RESPONSE REGULATOR PROTEIN 1"/>
    <property type="match status" value="1"/>
</dbReference>
<evidence type="ECO:0000256" key="2">
    <source>
        <dbReference type="PROSITE-ProRule" id="PRU00169"/>
    </source>
</evidence>
<evidence type="ECO:0000259" key="3">
    <source>
        <dbReference type="PROSITE" id="PS50110"/>
    </source>
</evidence>
<dbReference type="PROSITE" id="PS50110">
    <property type="entry name" value="RESPONSE_REGULATORY"/>
    <property type="match status" value="1"/>
</dbReference>
<accession>A0A8J7HYL2</accession>
<dbReference type="InterPro" id="IPR001789">
    <property type="entry name" value="Sig_transdc_resp-reg_receiver"/>
</dbReference>
<evidence type="ECO:0000313" key="5">
    <source>
        <dbReference type="Proteomes" id="UP000632766"/>
    </source>
</evidence>
<proteinExistence type="predicted"/>
<dbReference type="PIRSF" id="PIRSF005897">
    <property type="entry name" value="RR_PatA"/>
    <property type="match status" value="1"/>
</dbReference>
<dbReference type="InterPro" id="IPR050595">
    <property type="entry name" value="Bact_response_regulator"/>
</dbReference>
<sequence>MNQLIEQLQTKLFTGRLNLEARDGPTWTLYFRLGRLIWQAGGSNANERWRRYLSQYCPNLDVTKLEGLVSPQESYREYCILAKLREQKLIEQQQLVSLITSLIAEVMFDVIQYIETKRNANNPSGQLSPTTVVGAVPGFLLAVIPTEEVLKQATQAWQEWRDAGLASYSPNLYPVIQQLELLQGQASAKQIISLVDGTKTLRGLGQKSGRDVLALTRLLMPLIKAGAIAFSPTPSSRKVGISQETGNLSSAVNNPNSLLKTEENTVIQVAPPATSKQIVSPSSAVNNPNSSLKTEENTVIKVAPPATNKQIVSPSSAVNNPNSPLKTEENTIIIQTAPPAASKAIIDVSKPLVACVDDSLTICRSLEEIISQQGYRFVGIQDSLTAVLKLIKSKPDFIFLDLLMPKVNGYEICSQIRKTPSLKDVPVVILTGKDGIVDRMRTKLVGATDFLGKPVEAEKVLNVLHKYLSV</sequence>
<dbReference type="Proteomes" id="UP000632766">
    <property type="component" value="Unassembled WGS sequence"/>
</dbReference>
<dbReference type="SUPFAM" id="SSF52172">
    <property type="entry name" value="CheY-like"/>
    <property type="match status" value="1"/>
</dbReference>
<organism evidence="4 5">
    <name type="scientific">Amazonocrinis nigriterrae CENA67</name>
    <dbReference type="NCBI Taxonomy" id="2794033"/>
    <lineage>
        <taxon>Bacteria</taxon>
        <taxon>Bacillati</taxon>
        <taxon>Cyanobacteriota</taxon>
        <taxon>Cyanophyceae</taxon>
        <taxon>Nostocales</taxon>
        <taxon>Nostocaceae</taxon>
        <taxon>Amazonocrinis</taxon>
        <taxon>Amazonocrinis nigriterrae</taxon>
    </lineage>
</organism>
<dbReference type="RefSeq" id="WP_198126690.1">
    <property type="nucleotide sequence ID" value="NZ_JAECZC010000053.1"/>
</dbReference>
<protein>
    <submittedName>
        <fullName evidence="4">Response regulator</fullName>
    </submittedName>
</protein>